<keyword evidence="3" id="KW-1185">Reference proteome</keyword>
<organism evidence="2 3">
    <name type="scientific">Pseudolycoriella hygida</name>
    <dbReference type="NCBI Taxonomy" id="35572"/>
    <lineage>
        <taxon>Eukaryota</taxon>
        <taxon>Metazoa</taxon>
        <taxon>Ecdysozoa</taxon>
        <taxon>Arthropoda</taxon>
        <taxon>Hexapoda</taxon>
        <taxon>Insecta</taxon>
        <taxon>Pterygota</taxon>
        <taxon>Neoptera</taxon>
        <taxon>Endopterygota</taxon>
        <taxon>Diptera</taxon>
        <taxon>Nematocera</taxon>
        <taxon>Sciaroidea</taxon>
        <taxon>Sciaridae</taxon>
        <taxon>Pseudolycoriella</taxon>
    </lineage>
</organism>
<dbReference type="EMBL" id="WJQU01000003">
    <property type="protein sequence ID" value="KAJ6638373.1"/>
    <property type="molecule type" value="Genomic_DNA"/>
</dbReference>
<proteinExistence type="predicted"/>
<dbReference type="AlphaFoldDB" id="A0A9Q0RZY9"/>
<dbReference type="Proteomes" id="UP001151699">
    <property type="component" value="Chromosome X"/>
</dbReference>
<gene>
    <name evidence="2" type="ORF">Bhyg_11108</name>
</gene>
<protein>
    <submittedName>
        <fullName evidence="2">Uncharacterized protein</fullName>
    </submittedName>
</protein>
<sequence>MKPLCEEVRKKVLHNWHNENGISIRFLAKRLKLPHLPGRGRKSGSYDKNVDKAVEQSSPNTDR</sequence>
<feature type="compositionally biased region" description="Basic and acidic residues" evidence="1">
    <location>
        <begin position="44"/>
        <end position="54"/>
    </location>
</feature>
<accession>A0A9Q0RZY9</accession>
<comment type="caution">
    <text evidence="2">The sequence shown here is derived from an EMBL/GenBank/DDBJ whole genome shotgun (WGS) entry which is preliminary data.</text>
</comment>
<evidence type="ECO:0000256" key="1">
    <source>
        <dbReference type="SAM" id="MobiDB-lite"/>
    </source>
</evidence>
<name>A0A9Q0RZY9_9DIPT</name>
<feature type="non-terminal residue" evidence="2">
    <location>
        <position position="1"/>
    </location>
</feature>
<feature type="region of interest" description="Disordered" evidence="1">
    <location>
        <begin position="34"/>
        <end position="63"/>
    </location>
</feature>
<reference evidence="2" key="1">
    <citation type="submission" date="2022-07" db="EMBL/GenBank/DDBJ databases">
        <authorList>
            <person name="Trinca V."/>
            <person name="Uliana J.V.C."/>
            <person name="Torres T.T."/>
            <person name="Ward R.J."/>
            <person name="Monesi N."/>
        </authorList>
    </citation>
    <scope>NUCLEOTIDE SEQUENCE</scope>
    <source>
        <strain evidence="2">HSMRA1968</strain>
        <tissue evidence="2">Whole embryos</tissue>
    </source>
</reference>
<evidence type="ECO:0000313" key="2">
    <source>
        <dbReference type="EMBL" id="KAJ6638373.1"/>
    </source>
</evidence>
<evidence type="ECO:0000313" key="3">
    <source>
        <dbReference type="Proteomes" id="UP001151699"/>
    </source>
</evidence>